<dbReference type="EMBL" id="CP051167">
    <property type="protein sequence ID" value="QIZ72658.1"/>
    <property type="molecule type" value="Genomic_DNA"/>
</dbReference>
<accession>A0A6H1U1A5</accession>
<protein>
    <submittedName>
        <fullName evidence="1">Uncharacterized protein</fullName>
    </submittedName>
</protein>
<dbReference type="KEGG" id="oxy:HCG48_20385"/>
<evidence type="ECO:0000313" key="2">
    <source>
        <dbReference type="Proteomes" id="UP000500857"/>
    </source>
</evidence>
<sequence length="79" mass="8133">MIVSDLSYCELAHLNDDLQGGAITEITISGLAIGEFTKVVLETGAFAVSLPYGASVSFSSGVGISVAVNLPDIPSFSLR</sequence>
<gene>
    <name evidence="1" type="ORF">HCG48_20385</name>
</gene>
<evidence type="ECO:0000313" key="1">
    <source>
        <dbReference type="EMBL" id="QIZ72658.1"/>
    </source>
</evidence>
<dbReference type="Proteomes" id="UP000500857">
    <property type="component" value="Chromosome"/>
</dbReference>
<dbReference type="RefSeq" id="WP_168570805.1">
    <property type="nucleotide sequence ID" value="NZ_CP051167.1"/>
</dbReference>
<organism evidence="1 2">
    <name type="scientific">Oxynema aestuarii AP17</name>
    <dbReference type="NCBI Taxonomy" id="2064643"/>
    <lineage>
        <taxon>Bacteria</taxon>
        <taxon>Bacillati</taxon>
        <taxon>Cyanobacteriota</taxon>
        <taxon>Cyanophyceae</taxon>
        <taxon>Oscillatoriophycideae</taxon>
        <taxon>Oscillatoriales</taxon>
        <taxon>Oscillatoriaceae</taxon>
        <taxon>Oxynema</taxon>
        <taxon>Oxynema aestuarii</taxon>
    </lineage>
</organism>
<proteinExistence type="predicted"/>
<name>A0A6H1U1A5_9CYAN</name>
<dbReference type="AlphaFoldDB" id="A0A6H1U1A5"/>
<reference evidence="1 2" key="1">
    <citation type="submission" date="2020-04" db="EMBL/GenBank/DDBJ databases">
        <authorList>
            <person name="Basu S."/>
            <person name="Maruthanayagam V."/>
            <person name="Chakraborty S."/>
            <person name="Pramanik A."/>
            <person name="Mukherjee J."/>
            <person name="Brink B."/>
        </authorList>
    </citation>
    <scope>NUCLEOTIDE SEQUENCE [LARGE SCALE GENOMIC DNA]</scope>
    <source>
        <strain evidence="1 2">AP17</strain>
    </source>
</reference>
<keyword evidence="2" id="KW-1185">Reference proteome</keyword>